<dbReference type="Pfam" id="PF01535">
    <property type="entry name" value="PPR"/>
    <property type="match status" value="5"/>
</dbReference>
<dbReference type="PANTHER" id="PTHR47926:SF533">
    <property type="entry name" value="DYW DOMAIN-CONTAINING PROTEIN"/>
    <property type="match status" value="1"/>
</dbReference>
<dbReference type="PANTHER" id="PTHR47926">
    <property type="entry name" value="PENTATRICOPEPTIDE REPEAT-CONTAINING PROTEIN"/>
    <property type="match status" value="1"/>
</dbReference>
<dbReference type="PROSITE" id="PS51375">
    <property type="entry name" value="PPR"/>
    <property type="match status" value="4"/>
</dbReference>
<dbReference type="GO" id="GO:0003723">
    <property type="term" value="F:RNA binding"/>
    <property type="evidence" value="ECO:0007669"/>
    <property type="project" value="InterPro"/>
</dbReference>
<dbReference type="STRING" id="88036.D8RCZ8"/>
<dbReference type="InterPro" id="IPR002885">
    <property type="entry name" value="PPR_rpt"/>
</dbReference>
<protein>
    <recommendedName>
        <fullName evidence="5">Pentacotripeptide-repeat region of PRORP domain-containing protein</fullName>
    </recommendedName>
</protein>
<sequence>MIKCSGSPRPQRYPLTCRRFSLASCAAVLPEQESCRTYSACVSRLQQCIKSQALRDGQRIHDWILGSSLRGDTFLGNLVIQMYGTCGNVDEAMILFGKMPQRDVVSWNTILAANAQLGDLDFLQTIFGQMPQRGVISWNTMITSFAQSKDTQAKFPHTVAAIFHRMPGQDLVSWNTLLAAYARSGFARESLQILCRMDLEAVGIDEITFISVLDSISAASTNCDSRFLLDEFLGNPEAYSLVQSSCVVANALVAACAKSGYLADAWTVFCNASHRDITCWSSMLSAYALNGHELQSLTLFQCMLLSGLVPDETIVAILLSACSHAGLVESGVEFFRSLSQDFNEVEANLDHYSCLIDLLARAGMLEEAASVIQEMQFEASLLIWTSIMAGCIVHGDVTRALLAAEEIARTHPDSGVGPNLEKSLDKCPFV</sequence>
<reference evidence="3 4" key="1">
    <citation type="journal article" date="2011" name="Science">
        <title>The Selaginella genome identifies genetic changes associated with the evolution of vascular plants.</title>
        <authorList>
            <person name="Banks J.A."/>
            <person name="Nishiyama T."/>
            <person name="Hasebe M."/>
            <person name="Bowman J.L."/>
            <person name="Gribskov M."/>
            <person name="dePamphilis C."/>
            <person name="Albert V.A."/>
            <person name="Aono N."/>
            <person name="Aoyama T."/>
            <person name="Ambrose B.A."/>
            <person name="Ashton N.W."/>
            <person name="Axtell M.J."/>
            <person name="Barker E."/>
            <person name="Barker M.S."/>
            <person name="Bennetzen J.L."/>
            <person name="Bonawitz N.D."/>
            <person name="Chapple C."/>
            <person name="Cheng C."/>
            <person name="Correa L.G."/>
            <person name="Dacre M."/>
            <person name="DeBarry J."/>
            <person name="Dreyer I."/>
            <person name="Elias M."/>
            <person name="Engstrom E.M."/>
            <person name="Estelle M."/>
            <person name="Feng L."/>
            <person name="Finet C."/>
            <person name="Floyd S.K."/>
            <person name="Frommer W.B."/>
            <person name="Fujita T."/>
            <person name="Gramzow L."/>
            <person name="Gutensohn M."/>
            <person name="Harholt J."/>
            <person name="Hattori M."/>
            <person name="Heyl A."/>
            <person name="Hirai T."/>
            <person name="Hiwatashi Y."/>
            <person name="Ishikawa M."/>
            <person name="Iwata M."/>
            <person name="Karol K.G."/>
            <person name="Koehler B."/>
            <person name="Kolukisaoglu U."/>
            <person name="Kubo M."/>
            <person name="Kurata T."/>
            <person name="Lalonde S."/>
            <person name="Li K."/>
            <person name="Li Y."/>
            <person name="Litt A."/>
            <person name="Lyons E."/>
            <person name="Manning G."/>
            <person name="Maruyama T."/>
            <person name="Michael T.P."/>
            <person name="Mikami K."/>
            <person name="Miyazaki S."/>
            <person name="Morinaga S."/>
            <person name="Murata T."/>
            <person name="Mueller-Roeber B."/>
            <person name="Nelson D.R."/>
            <person name="Obara M."/>
            <person name="Oguri Y."/>
            <person name="Olmstead R.G."/>
            <person name="Onodera N."/>
            <person name="Petersen B.L."/>
            <person name="Pils B."/>
            <person name="Prigge M."/>
            <person name="Rensing S.A."/>
            <person name="Riano-Pachon D.M."/>
            <person name="Roberts A.W."/>
            <person name="Sato Y."/>
            <person name="Scheller H.V."/>
            <person name="Schulz B."/>
            <person name="Schulz C."/>
            <person name="Shakirov E.V."/>
            <person name="Shibagaki N."/>
            <person name="Shinohara N."/>
            <person name="Shippen D.E."/>
            <person name="Soerensen I."/>
            <person name="Sotooka R."/>
            <person name="Sugimoto N."/>
            <person name="Sugita M."/>
            <person name="Sumikawa N."/>
            <person name="Tanurdzic M."/>
            <person name="Theissen G."/>
            <person name="Ulvskov P."/>
            <person name="Wakazuki S."/>
            <person name="Weng J.K."/>
            <person name="Willats W.W."/>
            <person name="Wipf D."/>
            <person name="Wolf P.G."/>
            <person name="Yang L."/>
            <person name="Zimmer A.D."/>
            <person name="Zhu Q."/>
            <person name="Mitros T."/>
            <person name="Hellsten U."/>
            <person name="Loque D."/>
            <person name="Otillar R."/>
            <person name="Salamov A."/>
            <person name="Schmutz J."/>
            <person name="Shapiro H."/>
            <person name="Lindquist E."/>
            <person name="Lucas S."/>
            <person name="Rokhsar D."/>
            <person name="Grigoriev I.V."/>
        </authorList>
    </citation>
    <scope>NUCLEOTIDE SEQUENCE [LARGE SCALE GENOMIC DNA]</scope>
</reference>
<evidence type="ECO:0000313" key="4">
    <source>
        <dbReference type="Proteomes" id="UP000001514"/>
    </source>
</evidence>
<dbReference type="NCBIfam" id="TIGR00756">
    <property type="entry name" value="PPR"/>
    <property type="match status" value="1"/>
</dbReference>
<dbReference type="Gramene" id="EFJ30229">
    <property type="protein sequence ID" value="EFJ30229"/>
    <property type="gene ID" value="SELMODRAFT_90686"/>
</dbReference>
<dbReference type="EMBL" id="GL377576">
    <property type="protein sequence ID" value="EFJ30229.1"/>
    <property type="molecule type" value="Genomic_DNA"/>
</dbReference>
<feature type="repeat" description="PPR" evidence="2">
    <location>
        <begin position="276"/>
        <end position="310"/>
    </location>
</feature>
<dbReference type="KEGG" id="smo:SELMODRAFT_90686"/>
<keyword evidence="1" id="KW-0677">Repeat</keyword>
<feature type="repeat" description="PPR" evidence="2">
    <location>
        <begin position="103"/>
        <end position="137"/>
    </location>
</feature>
<evidence type="ECO:0000313" key="3">
    <source>
        <dbReference type="EMBL" id="EFJ30229.1"/>
    </source>
</evidence>
<accession>D8RCZ8</accession>
<feature type="repeat" description="PPR" evidence="2">
    <location>
        <begin position="348"/>
        <end position="382"/>
    </location>
</feature>
<dbReference type="InParanoid" id="D8RCZ8"/>
<evidence type="ECO:0000256" key="2">
    <source>
        <dbReference type="PROSITE-ProRule" id="PRU00708"/>
    </source>
</evidence>
<organism evidence="4">
    <name type="scientific">Selaginella moellendorffii</name>
    <name type="common">Spikemoss</name>
    <dbReference type="NCBI Taxonomy" id="88036"/>
    <lineage>
        <taxon>Eukaryota</taxon>
        <taxon>Viridiplantae</taxon>
        <taxon>Streptophyta</taxon>
        <taxon>Embryophyta</taxon>
        <taxon>Tracheophyta</taxon>
        <taxon>Lycopodiopsida</taxon>
        <taxon>Selaginellales</taxon>
        <taxon>Selaginellaceae</taxon>
        <taxon>Selaginella</taxon>
    </lineage>
</organism>
<dbReference type="AlphaFoldDB" id="D8RCZ8"/>
<dbReference type="Gene3D" id="1.25.40.10">
    <property type="entry name" value="Tetratricopeptide repeat domain"/>
    <property type="match status" value="2"/>
</dbReference>
<keyword evidence="4" id="KW-1185">Reference proteome</keyword>
<dbReference type="Proteomes" id="UP000001514">
    <property type="component" value="Unassembled WGS sequence"/>
</dbReference>
<dbReference type="eggNOG" id="KOG4197">
    <property type="taxonomic scope" value="Eukaryota"/>
</dbReference>
<dbReference type="HOGENOM" id="CLU_002706_0_0_1"/>
<gene>
    <name evidence="3" type="ORF">SELMODRAFT_90686</name>
</gene>
<proteinExistence type="predicted"/>
<evidence type="ECO:0000256" key="1">
    <source>
        <dbReference type="ARBA" id="ARBA00022737"/>
    </source>
</evidence>
<dbReference type="FunFam" id="1.25.40.10:FF:000242">
    <property type="entry name" value="Pentatricopeptide repeat-containing protein"/>
    <property type="match status" value="1"/>
</dbReference>
<evidence type="ECO:0008006" key="5">
    <source>
        <dbReference type="Google" id="ProtNLM"/>
    </source>
</evidence>
<dbReference type="GO" id="GO:0009451">
    <property type="term" value="P:RNA modification"/>
    <property type="evidence" value="ECO:0007669"/>
    <property type="project" value="InterPro"/>
</dbReference>
<feature type="repeat" description="PPR" evidence="2">
    <location>
        <begin position="170"/>
        <end position="204"/>
    </location>
</feature>
<name>D8RCZ8_SELML</name>
<dbReference type="InterPro" id="IPR011990">
    <property type="entry name" value="TPR-like_helical_dom_sf"/>
</dbReference>
<dbReference type="InterPro" id="IPR046960">
    <property type="entry name" value="PPR_At4g14850-like_plant"/>
</dbReference>